<dbReference type="GO" id="GO:0019867">
    <property type="term" value="C:outer membrane"/>
    <property type="evidence" value="ECO:0007669"/>
    <property type="project" value="InterPro"/>
</dbReference>
<dbReference type="EC" id="4.2.2.n1" evidence="2"/>
<dbReference type="PIRSF" id="PIRSF019422">
    <property type="entry name" value="MltA"/>
    <property type="match status" value="1"/>
</dbReference>
<evidence type="ECO:0000256" key="5">
    <source>
        <dbReference type="ARBA" id="ARBA00030918"/>
    </source>
</evidence>
<dbReference type="Pfam" id="PF06725">
    <property type="entry name" value="3D"/>
    <property type="match status" value="1"/>
</dbReference>
<dbReference type="SMART" id="SM00925">
    <property type="entry name" value="MltA"/>
    <property type="match status" value="1"/>
</dbReference>
<dbReference type="PROSITE" id="PS51257">
    <property type="entry name" value="PROKAR_LIPOPROTEIN"/>
    <property type="match status" value="1"/>
</dbReference>
<comment type="caution">
    <text evidence="8">The sequence shown here is derived from an EMBL/GenBank/DDBJ whole genome shotgun (WGS) entry which is preliminary data.</text>
</comment>
<keyword evidence="9" id="KW-1185">Reference proteome</keyword>
<dbReference type="EMBL" id="LRRD01000029">
    <property type="protein sequence ID" value="KXW57992.1"/>
    <property type="molecule type" value="Genomic_DNA"/>
</dbReference>
<dbReference type="GO" id="GO:0009253">
    <property type="term" value="P:peptidoglycan catabolic process"/>
    <property type="evidence" value="ECO:0007669"/>
    <property type="project" value="TreeGrafter"/>
</dbReference>
<dbReference type="PANTHER" id="PTHR30124">
    <property type="entry name" value="MEMBRANE-BOUND LYTIC MUREIN TRANSGLYCOSYLASE A"/>
    <property type="match status" value="1"/>
</dbReference>
<organism evidence="8 9">
    <name type="scientific">Ferrovum myxofaciens</name>
    <dbReference type="NCBI Taxonomy" id="416213"/>
    <lineage>
        <taxon>Bacteria</taxon>
        <taxon>Pseudomonadati</taxon>
        <taxon>Pseudomonadota</taxon>
        <taxon>Betaproteobacteria</taxon>
        <taxon>Ferrovales</taxon>
        <taxon>Ferrovaceae</taxon>
        <taxon>Ferrovum</taxon>
    </lineage>
</organism>
<dbReference type="Gene3D" id="2.40.240.50">
    <property type="entry name" value="Barwin-like endoglucanases"/>
    <property type="match status" value="1"/>
</dbReference>
<dbReference type="GO" id="GO:0071555">
    <property type="term" value="P:cell wall organization"/>
    <property type="evidence" value="ECO:0007669"/>
    <property type="project" value="UniProtKB-KW"/>
</dbReference>
<evidence type="ECO:0000313" key="8">
    <source>
        <dbReference type="EMBL" id="KXW57992.1"/>
    </source>
</evidence>
<evidence type="ECO:0000256" key="3">
    <source>
        <dbReference type="ARBA" id="ARBA00023239"/>
    </source>
</evidence>
<dbReference type="STRING" id="1789004.FEMY_14910"/>
<feature type="chain" id="PRO_5007557584" description="peptidoglycan lytic exotransglycosylase" evidence="6">
    <location>
        <begin position="22"/>
        <end position="416"/>
    </location>
</feature>
<feature type="signal peptide" evidence="6">
    <location>
        <begin position="1"/>
        <end position="21"/>
    </location>
</feature>
<proteinExistence type="predicted"/>
<keyword evidence="4" id="KW-0961">Cell wall biogenesis/degradation</keyword>
<dbReference type="SUPFAM" id="SSF50685">
    <property type="entry name" value="Barwin-like endoglucanases"/>
    <property type="match status" value="1"/>
</dbReference>
<dbReference type="CDD" id="cd14668">
    <property type="entry name" value="mlta_B"/>
    <property type="match status" value="1"/>
</dbReference>
<dbReference type="GO" id="GO:0008933">
    <property type="term" value="F:peptidoglycan lytic transglycosylase activity"/>
    <property type="evidence" value="ECO:0007669"/>
    <property type="project" value="TreeGrafter"/>
</dbReference>
<keyword evidence="6" id="KW-0732">Signal</keyword>
<dbReference type="AlphaFoldDB" id="A0A149VXR0"/>
<dbReference type="GO" id="GO:0004553">
    <property type="term" value="F:hydrolase activity, hydrolyzing O-glycosyl compounds"/>
    <property type="evidence" value="ECO:0007669"/>
    <property type="project" value="InterPro"/>
</dbReference>
<dbReference type="Pfam" id="PF03562">
    <property type="entry name" value="MltA"/>
    <property type="match status" value="1"/>
</dbReference>
<evidence type="ECO:0000313" key="9">
    <source>
        <dbReference type="Proteomes" id="UP000075653"/>
    </source>
</evidence>
<dbReference type="InterPro" id="IPR036908">
    <property type="entry name" value="RlpA-like_sf"/>
</dbReference>
<evidence type="ECO:0000256" key="2">
    <source>
        <dbReference type="ARBA" id="ARBA00012587"/>
    </source>
</evidence>
<evidence type="ECO:0000256" key="4">
    <source>
        <dbReference type="ARBA" id="ARBA00023316"/>
    </source>
</evidence>
<evidence type="ECO:0000256" key="6">
    <source>
        <dbReference type="SAM" id="SignalP"/>
    </source>
</evidence>
<feature type="domain" description="Lytic transglycosylase MltA" evidence="7">
    <location>
        <begin position="154"/>
        <end position="311"/>
    </location>
</feature>
<dbReference type="Proteomes" id="UP000075653">
    <property type="component" value="Unassembled WGS sequence"/>
</dbReference>
<protein>
    <recommendedName>
        <fullName evidence="2">peptidoglycan lytic exotransglycosylase</fullName>
        <ecNumber evidence="2">4.2.2.n1</ecNumber>
    </recommendedName>
    <alternativeName>
        <fullName evidence="5">Murein hydrolase A</fullName>
    </alternativeName>
</protein>
<dbReference type="PATRIC" id="fig|1789004.3.peg.1520"/>
<dbReference type="CDD" id="cd14485">
    <property type="entry name" value="mltA_like_LT_A"/>
    <property type="match status" value="1"/>
</dbReference>
<accession>A0A149VXR0</accession>
<dbReference type="Gene3D" id="2.40.40.10">
    <property type="entry name" value="RlpA-like domain"/>
    <property type="match status" value="1"/>
</dbReference>
<sequence>MRMTRLLISACILVPFLLAGCATPPPAPQSAASAPRPGVCAPVSPACPQPVKTVSTPAENLAPPPPGHLVRTDFSQLPHWDSGLSPATWNAFLESCTRLSQDAPWTSLCQQATALGPFDALTMRRFFEHSFDPWQILNPDESPQGLITGYYEPLLQGSLTRTAVYRFPLYGPPPDLLTIDLGDLAPDLKGRHLRGRLVGNRVVPYFSRAEIDLEDGPLTGHELLWVDNPVKLFFLQIQGSGVVQLRDGRRLHVGYADQNGHPFRSIARYLMEQGQLSLAQASMQGIEAWARSHPQDLQAVLNQNPSFVFFRLLPPDLPGPLGTLGVPLTGQASLAVDTQVIPLGAPVFLSTTWPGRNQPLDRLMMAQDTGGAIRGAVRADFFWGFGVEAEEAAGHMKQAGQLWLLYPHGVQPPAAH</sequence>
<keyword evidence="3 8" id="KW-0456">Lyase</keyword>
<name>A0A149VXR0_9PROT</name>
<reference evidence="8 9" key="1">
    <citation type="submission" date="2016-01" db="EMBL/GenBank/DDBJ databases">
        <title>Genome sequence of the acidophilic iron oxidising Ferrovum strain Z-31.</title>
        <authorList>
            <person name="Poehlein A."/>
            <person name="Ullrich S.R."/>
            <person name="Schloemann M."/>
            <person name="Muehling M."/>
            <person name="Daniel R."/>
        </authorList>
    </citation>
    <scope>NUCLEOTIDE SEQUENCE [LARGE SCALE GENOMIC DNA]</scope>
    <source>
        <strain evidence="8 9">Z-31</strain>
    </source>
</reference>
<dbReference type="InterPro" id="IPR026044">
    <property type="entry name" value="MltA"/>
</dbReference>
<comment type="catalytic activity">
    <reaction evidence="1">
        <text>Exolytic cleavage of the (1-&gt;4)-beta-glycosidic linkage between N-acetylmuramic acid (MurNAc) and N-acetylglucosamine (GlcNAc) residues in peptidoglycan, from either the reducing or the non-reducing ends of the peptidoglycan chains, with concomitant formation of a 1,6-anhydrobond in the MurNAc residue.</text>
        <dbReference type="EC" id="4.2.2.n1"/>
    </reaction>
</comment>
<dbReference type="InterPro" id="IPR005300">
    <property type="entry name" value="MltA_B"/>
</dbReference>
<evidence type="ECO:0000256" key="1">
    <source>
        <dbReference type="ARBA" id="ARBA00001420"/>
    </source>
</evidence>
<evidence type="ECO:0000259" key="7">
    <source>
        <dbReference type="SMART" id="SM00925"/>
    </source>
</evidence>
<dbReference type="PANTHER" id="PTHR30124:SF0">
    <property type="entry name" value="MEMBRANE-BOUND LYTIC MUREIN TRANSGLYCOSYLASE A"/>
    <property type="match status" value="1"/>
</dbReference>
<gene>
    <name evidence="8" type="primary">mltA</name>
    <name evidence="8" type="ORF">FEMY_14910</name>
</gene>
<dbReference type="GO" id="GO:0009254">
    <property type="term" value="P:peptidoglycan turnover"/>
    <property type="evidence" value="ECO:0007669"/>
    <property type="project" value="InterPro"/>
</dbReference>
<dbReference type="InterPro" id="IPR010611">
    <property type="entry name" value="3D_dom"/>
</dbReference>